<keyword evidence="4" id="KW-1185">Reference proteome</keyword>
<reference evidence="3 4" key="1">
    <citation type="submission" date="2017-02" db="EMBL/GenBank/DDBJ databases">
        <authorList>
            <person name="Jeong S."/>
        </authorList>
    </citation>
    <scope>NUCLEOTIDE SEQUENCE [LARGE SCALE GENOMIC DNA]</scope>
    <source>
        <strain evidence="3 4">RMAR6-6</strain>
    </source>
</reference>
<gene>
    <name evidence="3" type="ORF">B0E33_07135</name>
</gene>
<dbReference type="EMBL" id="CP019630">
    <property type="protein sequence ID" value="AQQ03397.1"/>
    <property type="molecule type" value="Genomic_DNA"/>
</dbReference>
<organism evidence="3 4">
    <name type="scientific">Roseibium algicola</name>
    <dbReference type="NCBI Taxonomy" id="2857014"/>
    <lineage>
        <taxon>Bacteria</taxon>
        <taxon>Pseudomonadati</taxon>
        <taxon>Pseudomonadota</taxon>
        <taxon>Alphaproteobacteria</taxon>
        <taxon>Hyphomicrobiales</taxon>
        <taxon>Stappiaceae</taxon>
        <taxon>Roseibium</taxon>
    </lineage>
</organism>
<evidence type="ECO:0000313" key="3">
    <source>
        <dbReference type="EMBL" id="AQQ03397.1"/>
    </source>
</evidence>
<sequence>MIIRILMIFLVTILPSVGKAELSYNSGEGDDGLRFVVIEGTFTPSDDLSEFEKVIRSFNPNVIGFDSDGGNIFKAMELGRIIRSNGLATIQLRQLECASACALAFMGGRSRYAEPGSIGVHKSSFSPTTPFNKEEAVSAVQDVTADIIGYMVEMGVNPALLQLAFKTEANDIRYLSGQEMANFGVTLSEGATDTAAISKPSSEAKPYVASRPSVSTSPKQIEPSRATIPVARSGRVRHPKGSVLMKASPNGKAHSLRRFTNGVSVQITGEEDRWYRVTVAGVTGYMHHTWIRVDQFDATPGELRLIQVKSFDNIDEAVSYAMARDLPLAVYLATNGWYAVTIAKPLDKEQALYFTKGLKKEGAIPSDSFVTMGNTYVMKICCGTGSSYGEASSAAGYGK</sequence>
<dbReference type="Gene3D" id="2.30.30.40">
    <property type="entry name" value="SH3 Domains"/>
    <property type="match status" value="1"/>
</dbReference>
<evidence type="ECO:0000256" key="1">
    <source>
        <dbReference type="SAM" id="MobiDB-lite"/>
    </source>
</evidence>
<evidence type="ECO:0000259" key="2">
    <source>
        <dbReference type="Pfam" id="PF08239"/>
    </source>
</evidence>
<accession>A0ABN4WSW1</accession>
<dbReference type="Proteomes" id="UP000188174">
    <property type="component" value="Chromosome"/>
</dbReference>
<evidence type="ECO:0000313" key="4">
    <source>
        <dbReference type="Proteomes" id="UP000188174"/>
    </source>
</evidence>
<dbReference type="SUPFAM" id="SSF52096">
    <property type="entry name" value="ClpP/crotonase"/>
    <property type="match status" value="1"/>
</dbReference>
<dbReference type="InterPro" id="IPR029045">
    <property type="entry name" value="ClpP/crotonase-like_dom_sf"/>
</dbReference>
<dbReference type="RefSeq" id="WP_077290800.1">
    <property type="nucleotide sequence ID" value="NZ_CP019630.1"/>
</dbReference>
<name>A0ABN4WSW1_9HYPH</name>
<protein>
    <recommendedName>
        <fullName evidence="2">SH3b domain-containing protein</fullName>
    </recommendedName>
</protein>
<feature type="region of interest" description="Disordered" evidence="1">
    <location>
        <begin position="203"/>
        <end position="223"/>
    </location>
</feature>
<dbReference type="Gene3D" id="3.90.226.10">
    <property type="entry name" value="2-enoyl-CoA Hydratase, Chain A, domain 1"/>
    <property type="match status" value="1"/>
</dbReference>
<proteinExistence type="predicted"/>
<dbReference type="InterPro" id="IPR003646">
    <property type="entry name" value="SH3-like_bac-type"/>
</dbReference>
<feature type="domain" description="SH3b" evidence="2">
    <location>
        <begin position="247"/>
        <end position="290"/>
    </location>
</feature>
<dbReference type="Pfam" id="PF08239">
    <property type="entry name" value="SH3_3"/>
    <property type="match status" value="1"/>
</dbReference>